<reference evidence="2" key="2">
    <citation type="submission" date="2021-01" db="EMBL/GenBank/DDBJ databases">
        <authorList>
            <person name="Lovell J.T."/>
            <person name="Bentley N."/>
            <person name="Bhattarai G."/>
            <person name="Jenkins J.W."/>
            <person name="Sreedasyam A."/>
            <person name="Alarcon Y."/>
            <person name="Bock C."/>
            <person name="Boston L."/>
            <person name="Carlson J."/>
            <person name="Cervantes K."/>
            <person name="Clermont K."/>
            <person name="Krom N."/>
            <person name="Kubenka K."/>
            <person name="Mamidi S."/>
            <person name="Mattison C."/>
            <person name="Monteros M."/>
            <person name="Pisani C."/>
            <person name="Plott C."/>
            <person name="Rajasekar S."/>
            <person name="Rhein H.S."/>
            <person name="Rohla C."/>
            <person name="Song M."/>
            <person name="Hilaire R.S."/>
            <person name="Shu S."/>
            <person name="Wells L."/>
            <person name="Wang X."/>
            <person name="Webber J."/>
            <person name="Heerema R.J."/>
            <person name="Klein P."/>
            <person name="Conner P."/>
            <person name="Grauke L."/>
            <person name="Grimwood J."/>
            <person name="Schmutz J."/>
            <person name="Randall J.J."/>
        </authorList>
    </citation>
    <scope>NUCLEOTIDE SEQUENCE</scope>
    <source>
        <tissue evidence="2">Leaf</tissue>
    </source>
</reference>
<evidence type="ECO:0000313" key="3">
    <source>
        <dbReference type="Proteomes" id="UP000811609"/>
    </source>
</evidence>
<dbReference type="Proteomes" id="UP000811246">
    <property type="component" value="Chromosome 1"/>
</dbReference>
<dbReference type="PANTHER" id="PTHR33511">
    <property type="entry name" value="OS06G0632400 PROTEIN"/>
    <property type="match status" value="1"/>
</dbReference>
<organism evidence="1 3">
    <name type="scientific">Carya illinoinensis</name>
    <name type="common">Pecan</name>
    <dbReference type="NCBI Taxonomy" id="32201"/>
    <lineage>
        <taxon>Eukaryota</taxon>
        <taxon>Viridiplantae</taxon>
        <taxon>Streptophyta</taxon>
        <taxon>Embryophyta</taxon>
        <taxon>Tracheophyta</taxon>
        <taxon>Spermatophyta</taxon>
        <taxon>Magnoliopsida</taxon>
        <taxon>eudicotyledons</taxon>
        <taxon>Gunneridae</taxon>
        <taxon>Pentapetalae</taxon>
        <taxon>rosids</taxon>
        <taxon>fabids</taxon>
        <taxon>Fagales</taxon>
        <taxon>Juglandaceae</taxon>
        <taxon>Carya</taxon>
    </lineage>
</organism>
<dbReference type="EMBL" id="CM031809">
    <property type="protein sequence ID" value="KAG6667815.1"/>
    <property type="molecule type" value="Genomic_DNA"/>
</dbReference>
<evidence type="ECO:0000313" key="2">
    <source>
        <dbReference type="EMBL" id="KAG6731363.1"/>
    </source>
</evidence>
<name>A0A8T1RMB2_CARIL</name>
<proteinExistence type="predicted"/>
<sequence length="122" mass="14232">MLLQPQIKRDRTVLAELSLWLSQTHHTHYFKHKRSDQKKKIIVEIMGRKSSSSFSICNIFKVCFSGGRSSDDYYWDEGVDNRRICPSDSDREGWFAEPGIDNKASAYIDKFYATRVSNSEHH</sequence>
<dbReference type="Proteomes" id="UP000811609">
    <property type="component" value="Chromosome 1"/>
</dbReference>
<protein>
    <submittedName>
        <fullName evidence="1">Uncharacterized protein</fullName>
    </submittedName>
</protein>
<dbReference type="EMBL" id="CM031825">
    <property type="protein sequence ID" value="KAG6731363.1"/>
    <property type="molecule type" value="Genomic_DNA"/>
</dbReference>
<keyword evidence="3" id="KW-1185">Reference proteome</keyword>
<comment type="caution">
    <text evidence="1">The sequence shown here is derived from an EMBL/GenBank/DDBJ whole genome shotgun (WGS) entry which is preliminary data.</text>
</comment>
<dbReference type="AlphaFoldDB" id="A0A8T1RMB2"/>
<evidence type="ECO:0000313" key="1">
    <source>
        <dbReference type="EMBL" id="KAG6667815.1"/>
    </source>
</evidence>
<gene>
    <name evidence="1" type="ORF">CIPAW_01G127300</name>
    <name evidence="2" type="ORF">I3842_01G126400</name>
</gene>
<accession>A0A8T1RMB2</accession>
<reference evidence="1" key="1">
    <citation type="submission" date="2020-12" db="EMBL/GenBank/DDBJ databases">
        <title>WGS assembly of Carya illinoinensis cv. Pawnee.</title>
        <authorList>
            <person name="Platts A."/>
            <person name="Shu S."/>
            <person name="Wright S."/>
            <person name="Barry K."/>
            <person name="Edger P."/>
            <person name="Pires J.C."/>
            <person name="Schmutz J."/>
        </authorList>
    </citation>
    <scope>NUCLEOTIDE SEQUENCE</scope>
    <source>
        <tissue evidence="1">Leaf</tissue>
    </source>
</reference>